<keyword evidence="8" id="KW-0539">Nucleus</keyword>
<evidence type="ECO:0000313" key="11">
    <source>
        <dbReference type="Proteomes" id="UP000695022"/>
    </source>
</evidence>
<evidence type="ECO:0000313" key="12">
    <source>
        <dbReference type="RefSeq" id="XP_014667641.1"/>
    </source>
</evidence>
<evidence type="ECO:0000256" key="8">
    <source>
        <dbReference type="ARBA" id="ARBA00023242"/>
    </source>
</evidence>
<feature type="domain" description="Nuclear receptor" evidence="10">
    <location>
        <begin position="2"/>
        <end position="78"/>
    </location>
</feature>
<dbReference type="SMART" id="SM00399">
    <property type="entry name" value="ZnF_C4"/>
    <property type="match status" value="1"/>
</dbReference>
<feature type="region of interest" description="Disordered" evidence="9">
    <location>
        <begin position="427"/>
        <end position="451"/>
    </location>
</feature>
<evidence type="ECO:0000256" key="4">
    <source>
        <dbReference type="ARBA" id="ARBA00023015"/>
    </source>
</evidence>
<evidence type="ECO:0000256" key="1">
    <source>
        <dbReference type="ARBA" id="ARBA00022723"/>
    </source>
</evidence>
<gene>
    <name evidence="12" type="primary">LOC106809169</name>
</gene>
<keyword evidence="11" id="KW-1185">Reference proteome</keyword>
<evidence type="ECO:0000256" key="7">
    <source>
        <dbReference type="ARBA" id="ARBA00023170"/>
    </source>
</evidence>
<keyword evidence="6" id="KW-0804">Transcription</keyword>
<name>A0ABM1E620_PRICU</name>
<dbReference type="InterPro" id="IPR001628">
    <property type="entry name" value="Znf_hrmn_rcpt"/>
</dbReference>
<evidence type="ECO:0000259" key="10">
    <source>
        <dbReference type="PROSITE" id="PS51030"/>
    </source>
</evidence>
<accession>A0ABM1E620</accession>
<evidence type="ECO:0000256" key="9">
    <source>
        <dbReference type="SAM" id="MobiDB-lite"/>
    </source>
</evidence>
<dbReference type="PRINTS" id="PR00047">
    <property type="entry name" value="STROIDFINGER"/>
</dbReference>
<dbReference type="Gene3D" id="3.30.50.10">
    <property type="entry name" value="Erythroid Transcription Factor GATA-1, subunit A"/>
    <property type="match status" value="1"/>
</dbReference>
<dbReference type="InterPro" id="IPR013088">
    <property type="entry name" value="Znf_NHR/GATA"/>
</dbReference>
<dbReference type="GeneID" id="106809169"/>
<dbReference type="SUPFAM" id="SSF57716">
    <property type="entry name" value="Glucocorticoid receptor-like (DNA-binding domain)"/>
    <property type="match status" value="1"/>
</dbReference>
<keyword evidence="7" id="KW-0675">Receptor</keyword>
<keyword evidence="2" id="KW-0863">Zinc-finger</keyword>
<dbReference type="PANTHER" id="PTHR48092">
    <property type="entry name" value="KNIRPS-RELATED PROTEIN-RELATED"/>
    <property type="match status" value="1"/>
</dbReference>
<evidence type="ECO:0000256" key="2">
    <source>
        <dbReference type="ARBA" id="ARBA00022771"/>
    </source>
</evidence>
<keyword evidence="4" id="KW-0805">Transcription regulation</keyword>
<keyword evidence="1" id="KW-0479">Metal-binding</keyword>
<dbReference type="PROSITE" id="PS51030">
    <property type="entry name" value="NUCLEAR_REC_DBD_2"/>
    <property type="match status" value="1"/>
</dbReference>
<reference evidence="12" key="1">
    <citation type="submission" date="2025-08" db="UniProtKB">
        <authorList>
            <consortium name="RefSeq"/>
        </authorList>
    </citation>
    <scope>IDENTIFICATION</scope>
</reference>
<dbReference type="RefSeq" id="XP_014667641.1">
    <property type="nucleotide sequence ID" value="XM_014812155.1"/>
</dbReference>
<proteinExistence type="predicted"/>
<dbReference type="Pfam" id="PF00105">
    <property type="entry name" value="zf-C4"/>
    <property type="match status" value="1"/>
</dbReference>
<keyword evidence="5" id="KW-0238">DNA-binding</keyword>
<evidence type="ECO:0000256" key="3">
    <source>
        <dbReference type="ARBA" id="ARBA00022833"/>
    </source>
</evidence>
<dbReference type="PROSITE" id="PS00031">
    <property type="entry name" value="NUCLEAR_REC_DBD_1"/>
    <property type="match status" value="1"/>
</dbReference>
<protein>
    <submittedName>
        <fullName evidence="12">Uncharacterized protein LOC106809169</fullName>
    </submittedName>
</protein>
<feature type="region of interest" description="Disordered" evidence="9">
    <location>
        <begin position="334"/>
        <end position="372"/>
    </location>
</feature>
<evidence type="ECO:0000256" key="6">
    <source>
        <dbReference type="ARBA" id="ARBA00023163"/>
    </source>
</evidence>
<dbReference type="InterPro" id="IPR050200">
    <property type="entry name" value="Nuclear_hormone_rcpt_NR3"/>
</dbReference>
<evidence type="ECO:0000256" key="5">
    <source>
        <dbReference type="ARBA" id="ARBA00023125"/>
    </source>
</evidence>
<sequence>MNQLCRVCGEDAAGFHFGAFTCEGCKSFFGRTYNSLEALAPCKTNNHCVISKANRTACKRCRLRKCLEVGMSKAGSRFGRRSNWFKVHCRLQDEKEHGSATTREIIHYVSAKDSSDCKLETKSTDSGIHSPEWDKHLDNRSPQHFYSGYRKDVSPQCSPGGYHTGRLTGLSAAMSPDTAKKTPLPQVSPPTAMSQLSIDERFTPPLNSFTTTSSQSALYMSPIFQVPGAPMLYKASPPQPSKARASAMTNVPYPLPKVMPAAMCYRYYGAYMQGETNRPFLPVMRQQGALSWKRDAAPCISGDTCRACVDRARREKLPYPPPSCIHKRDRFVDEHSAGDQQPLDLSTRPLQPDLSTRPSQPHLPSVDAAEGSMVTEQCEQPLDLSTRSTKSAKVSADEQTLRTVRSRGKVRWDTPKYRAMSEYYRSLSAEPEEQESEKYSKQEYSSGTKGVQYTPTVGDTVIGCRENIVPQAALPIRSSLV</sequence>
<organism evidence="11 12">
    <name type="scientific">Priapulus caudatus</name>
    <name type="common">Priapulid worm</name>
    <dbReference type="NCBI Taxonomy" id="37621"/>
    <lineage>
        <taxon>Eukaryota</taxon>
        <taxon>Metazoa</taxon>
        <taxon>Ecdysozoa</taxon>
        <taxon>Scalidophora</taxon>
        <taxon>Priapulida</taxon>
        <taxon>Priapulimorpha</taxon>
        <taxon>Priapulimorphida</taxon>
        <taxon>Priapulidae</taxon>
        <taxon>Priapulus</taxon>
    </lineage>
</organism>
<keyword evidence="3" id="KW-0862">Zinc</keyword>
<dbReference type="Proteomes" id="UP000695022">
    <property type="component" value="Unplaced"/>
</dbReference>